<dbReference type="HOGENOM" id="CLU_1537037_0_0_9"/>
<keyword evidence="1" id="KW-0812">Transmembrane</keyword>
<name>A8FJ53_BACP2</name>
<protein>
    <recommendedName>
        <fullName evidence="4">Stage II sporulation protein M</fullName>
    </recommendedName>
</protein>
<sequence length="174" mass="20067">MDIKRYISLYFILSITIIFIINIFIDHNTEISDIAELSFMDVFYIAMNNIFFTIFAFILSLFGLSFIFIFKIIFLIGYGPSIAGINPIIYYFSSISHGLLELFVGCLLFCFSIQFLKIIIDYTKGYVMVETIKYFLIKTVKYTIPFVCLVIFMGALVEVYISNKLIKFILSIGG</sequence>
<feature type="transmembrane region" description="Helical" evidence="1">
    <location>
        <begin position="140"/>
        <end position="161"/>
    </location>
</feature>
<reference evidence="2 3" key="3">
    <citation type="journal article" date="2013" name="PLoS ONE">
        <title>Candidate genes that may be responsible for the unusual resistances exhibited by Bacillus pumilus SAFR-032 spores.</title>
        <authorList>
            <person name="Tirumalai M.R."/>
            <person name="Rastogi R."/>
            <person name="Zamani N."/>
            <person name="O'Bryant Williams E."/>
            <person name="Allen S."/>
            <person name="Diouf F."/>
            <person name="Kwende S."/>
            <person name="Weinstock G.M."/>
            <person name="Venkateswaran K.J."/>
            <person name="Fox G.E."/>
        </authorList>
    </citation>
    <scope>NUCLEOTIDE SEQUENCE [LARGE SCALE GENOMIC DNA]</scope>
    <source>
        <strain evidence="2 3">SAFR-032</strain>
    </source>
</reference>
<evidence type="ECO:0008006" key="4">
    <source>
        <dbReference type="Google" id="ProtNLM"/>
    </source>
</evidence>
<dbReference type="eggNOG" id="ENOG5030EN2">
    <property type="taxonomic scope" value="Bacteria"/>
</dbReference>
<evidence type="ECO:0000313" key="3">
    <source>
        <dbReference type="Proteomes" id="UP000001355"/>
    </source>
</evidence>
<dbReference type="OrthoDB" id="9929646at2"/>
<keyword evidence="1" id="KW-0472">Membrane</keyword>
<evidence type="ECO:0000313" key="2">
    <source>
        <dbReference type="EMBL" id="ABV64270.1"/>
    </source>
</evidence>
<feature type="transmembrane region" description="Helical" evidence="1">
    <location>
        <begin position="45"/>
        <end position="78"/>
    </location>
</feature>
<reference evidence="2 3" key="2">
    <citation type="journal article" date="2013" name="Extremophiles">
        <title>An ICEBs1-like element may be associated with the extreme radiation and desiccation resistance of Bacillus pumilus SAFR-032 spores.</title>
        <authorList>
            <person name="Tirumalai M.R."/>
            <person name="Fox G.E."/>
        </authorList>
    </citation>
    <scope>NUCLEOTIDE SEQUENCE [LARGE SCALE GENOMIC DNA]</scope>
    <source>
        <strain evidence="2 3">SAFR-032</strain>
    </source>
</reference>
<dbReference type="Proteomes" id="UP000001355">
    <property type="component" value="Chromosome"/>
</dbReference>
<organism evidence="2 3">
    <name type="scientific">Bacillus pumilus (strain SAFR-032)</name>
    <dbReference type="NCBI Taxonomy" id="315750"/>
    <lineage>
        <taxon>Bacteria</taxon>
        <taxon>Bacillati</taxon>
        <taxon>Bacillota</taxon>
        <taxon>Bacilli</taxon>
        <taxon>Bacillales</taxon>
        <taxon>Bacillaceae</taxon>
        <taxon>Bacillus</taxon>
    </lineage>
</organism>
<keyword evidence="1" id="KW-1133">Transmembrane helix</keyword>
<feature type="transmembrane region" description="Helical" evidence="1">
    <location>
        <begin position="7"/>
        <end position="25"/>
    </location>
</feature>
<dbReference type="AlphaFoldDB" id="A8FJ53"/>
<dbReference type="GeneID" id="5622915"/>
<dbReference type="RefSeq" id="WP_012011819.1">
    <property type="nucleotide sequence ID" value="NC_009848.4"/>
</dbReference>
<evidence type="ECO:0000256" key="1">
    <source>
        <dbReference type="SAM" id="Phobius"/>
    </source>
</evidence>
<accession>A8FJ53</accession>
<dbReference type="KEGG" id="bpu:BPUM_3626"/>
<reference evidence="2 3" key="1">
    <citation type="journal article" date="2007" name="PLoS ONE">
        <title>Paradoxical DNA repair and peroxide resistance gene conservation in Bacillus pumilus SAFR-032.</title>
        <authorList>
            <person name="Gioia J."/>
            <person name="Yerrapragada S."/>
            <person name="Qin X."/>
            <person name="Jiang H."/>
            <person name="Igboeli O.C."/>
            <person name="Muzny D."/>
            <person name="Dugan-Rocha S."/>
            <person name="Ding Y."/>
            <person name="Hawes A."/>
            <person name="Liu W."/>
            <person name="Perez L."/>
            <person name="Kovar C."/>
            <person name="Dinh H."/>
            <person name="Lee S."/>
            <person name="Nazareth L."/>
            <person name="Blyth P."/>
            <person name="Holder M."/>
            <person name="Buhay C."/>
            <person name="Tirumalai M.R."/>
            <person name="Liu Y."/>
            <person name="Dasgupta I."/>
            <person name="Bokhetache L."/>
            <person name="Fujita M."/>
            <person name="Karouia F."/>
            <person name="Eswara Moorthy P."/>
            <person name="Siefert J."/>
            <person name="Uzman A."/>
            <person name="Buzumbo P."/>
            <person name="Verma A."/>
            <person name="Zwiya H."/>
            <person name="McWilliams B.D."/>
            <person name="Olowu A."/>
            <person name="Clinkenbeard K.D."/>
            <person name="Newcombe D."/>
            <person name="Golebiewski L."/>
            <person name="Petrosino J.F."/>
            <person name="Nicholson W.L."/>
            <person name="Fox G.E."/>
            <person name="Venkateswaran K."/>
            <person name="Highlander S.K."/>
            <person name="Weinstock G.M."/>
        </authorList>
    </citation>
    <scope>NUCLEOTIDE SEQUENCE [LARGE SCALE GENOMIC DNA]</scope>
    <source>
        <strain evidence="2 3">SAFR-032</strain>
    </source>
</reference>
<dbReference type="STRING" id="315750.BPUM_3626"/>
<gene>
    <name evidence="2" type="ordered locus">BPUM_3626</name>
</gene>
<proteinExistence type="predicted"/>
<keyword evidence="3" id="KW-1185">Reference proteome</keyword>
<dbReference type="EMBL" id="CP000813">
    <property type="protein sequence ID" value="ABV64270.1"/>
    <property type="molecule type" value="Genomic_DNA"/>
</dbReference>
<feature type="transmembrane region" description="Helical" evidence="1">
    <location>
        <begin position="99"/>
        <end position="120"/>
    </location>
</feature>